<accession>A0ABY2BQR7</accession>
<evidence type="ECO:0008006" key="3">
    <source>
        <dbReference type="Google" id="ProtNLM"/>
    </source>
</evidence>
<proteinExistence type="predicted"/>
<dbReference type="RefSeq" id="WP_132197692.1">
    <property type="nucleotide sequence ID" value="NZ_SLWM01000003.1"/>
</dbReference>
<protein>
    <recommendedName>
        <fullName evidence="3">Excreted virulence factor EspC (Type VII ESX diderm)</fullName>
    </recommendedName>
</protein>
<comment type="caution">
    <text evidence="1">The sequence shown here is derived from an EMBL/GenBank/DDBJ whole genome shotgun (WGS) entry which is preliminary data.</text>
</comment>
<dbReference type="Proteomes" id="UP000295818">
    <property type="component" value="Unassembled WGS sequence"/>
</dbReference>
<name>A0ABY2BQR7_9ACTN</name>
<keyword evidence="2" id="KW-1185">Reference proteome</keyword>
<sequence length="120" mass="12990">MDAATAVEHADAASEAIRALNHITRPDVPAPLAYDLLGRLSEVGYRLDQLSRQIGAGLLRSLALYDVYDANREPEISYAMANEALIEAARHVYAAGERFAEAQAAISGQGHNGRLDEKEN</sequence>
<dbReference type="EMBL" id="SLWM01000003">
    <property type="protein sequence ID" value="TCO27966.1"/>
    <property type="molecule type" value="Genomic_DNA"/>
</dbReference>
<reference evidence="1 2" key="1">
    <citation type="journal article" date="2015" name="Stand. Genomic Sci.">
        <title>Genomic Encyclopedia of Bacterial and Archaeal Type Strains, Phase III: the genomes of soil and plant-associated and newly described type strains.</title>
        <authorList>
            <person name="Whitman W.B."/>
            <person name="Woyke T."/>
            <person name="Klenk H.P."/>
            <person name="Zhou Y."/>
            <person name="Lilburn T.G."/>
            <person name="Beck B.J."/>
            <person name="De Vos P."/>
            <person name="Vandamme P."/>
            <person name="Eisen J.A."/>
            <person name="Garrity G."/>
            <person name="Hugenholtz P."/>
            <person name="Kyrpides N.C."/>
        </authorList>
    </citation>
    <scope>NUCLEOTIDE SEQUENCE [LARGE SCALE GENOMIC DNA]</scope>
    <source>
        <strain evidence="1 2">VKM Ac-2538</strain>
    </source>
</reference>
<organism evidence="1 2">
    <name type="scientific">Kribbella orskensis</name>
    <dbReference type="NCBI Taxonomy" id="2512216"/>
    <lineage>
        <taxon>Bacteria</taxon>
        <taxon>Bacillati</taxon>
        <taxon>Actinomycetota</taxon>
        <taxon>Actinomycetes</taxon>
        <taxon>Propionibacteriales</taxon>
        <taxon>Kribbellaceae</taxon>
        <taxon>Kribbella</taxon>
    </lineage>
</organism>
<evidence type="ECO:0000313" key="1">
    <source>
        <dbReference type="EMBL" id="TCO27966.1"/>
    </source>
</evidence>
<evidence type="ECO:0000313" key="2">
    <source>
        <dbReference type="Proteomes" id="UP000295818"/>
    </source>
</evidence>
<gene>
    <name evidence="1" type="ORF">EV644_103670</name>
</gene>